<name>Q23KN2_TETTS</name>
<dbReference type="InParanoid" id="Q23KN2"/>
<dbReference type="GeneID" id="7845927"/>
<protein>
    <submittedName>
        <fullName evidence="2">Uncharacterized protein</fullName>
    </submittedName>
</protein>
<keyword evidence="1" id="KW-0175">Coiled coil</keyword>
<evidence type="ECO:0000313" key="2">
    <source>
        <dbReference type="EMBL" id="EAR97087.1"/>
    </source>
</evidence>
<dbReference type="Proteomes" id="UP000009168">
    <property type="component" value="Unassembled WGS sequence"/>
</dbReference>
<accession>Q23KN2</accession>
<keyword evidence="3" id="KW-1185">Reference proteome</keyword>
<reference evidence="3" key="1">
    <citation type="journal article" date="2006" name="PLoS Biol.">
        <title>Macronuclear genome sequence of the ciliate Tetrahymena thermophila, a model eukaryote.</title>
        <authorList>
            <person name="Eisen J.A."/>
            <person name="Coyne R.S."/>
            <person name="Wu M."/>
            <person name="Wu D."/>
            <person name="Thiagarajan M."/>
            <person name="Wortman J.R."/>
            <person name="Badger J.H."/>
            <person name="Ren Q."/>
            <person name="Amedeo P."/>
            <person name="Jones K.M."/>
            <person name="Tallon L.J."/>
            <person name="Delcher A.L."/>
            <person name="Salzberg S.L."/>
            <person name="Silva J.C."/>
            <person name="Haas B.J."/>
            <person name="Majoros W.H."/>
            <person name="Farzad M."/>
            <person name="Carlton J.M."/>
            <person name="Smith R.K. Jr."/>
            <person name="Garg J."/>
            <person name="Pearlman R.E."/>
            <person name="Karrer K.M."/>
            <person name="Sun L."/>
            <person name="Manning G."/>
            <person name="Elde N.C."/>
            <person name="Turkewitz A.P."/>
            <person name="Asai D.J."/>
            <person name="Wilkes D.E."/>
            <person name="Wang Y."/>
            <person name="Cai H."/>
            <person name="Collins K."/>
            <person name="Stewart B.A."/>
            <person name="Lee S.R."/>
            <person name="Wilamowska K."/>
            <person name="Weinberg Z."/>
            <person name="Ruzzo W.L."/>
            <person name="Wloga D."/>
            <person name="Gaertig J."/>
            <person name="Frankel J."/>
            <person name="Tsao C.-C."/>
            <person name="Gorovsky M.A."/>
            <person name="Keeling P.J."/>
            <person name="Waller R.F."/>
            <person name="Patron N.J."/>
            <person name="Cherry J.M."/>
            <person name="Stover N.A."/>
            <person name="Krieger C.J."/>
            <person name="del Toro C."/>
            <person name="Ryder H.F."/>
            <person name="Williamson S.C."/>
            <person name="Barbeau R.A."/>
            <person name="Hamilton E.P."/>
            <person name="Orias E."/>
        </authorList>
    </citation>
    <scope>NUCLEOTIDE SEQUENCE [LARGE SCALE GENOMIC DNA]</scope>
    <source>
        <strain evidence="3">SB210</strain>
    </source>
</reference>
<feature type="coiled-coil region" evidence="1">
    <location>
        <begin position="11"/>
        <end position="38"/>
    </location>
</feature>
<gene>
    <name evidence="2" type="ORF">TTHERM_01353150</name>
</gene>
<sequence length="170" mass="20403">MGNINGCYENSEQIKNEIRDIVQNMNEIENKINKANKKLLLNIKKLLDPHCYAIEEKTIVIFHTSSKSSFFDKDELEFCQQQMFEKYRNQLKKYLEELKCQVLKGLLYTENCTAYQNNIDFLVLKQYIKQFFQNEFQYEIVDINQENNQQQEYLNTLQNFGDLRESIIIN</sequence>
<evidence type="ECO:0000256" key="1">
    <source>
        <dbReference type="SAM" id="Coils"/>
    </source>
</evidence>
<dbReference type="KEGG" id="tet:TTHERM_01353150"/>
<organism evidence="2 3">
    <name type="scientific">Tetrahymena thermophila (strain SB210)</name>
    <dbReference type="NCBI Taxonomy" id="312017"/>
    <lineage>
        <taxon>Eukaryota</taxon>
        <taxon>Sar</taxon>
        <taxon>Alveolata</taxon>
        <taxon>Ciliophora</taxon>
        <taxon>Intramacronucleata</taxon>
        <taxon>Oligohymenophorea</taxon>
        <taxon>Hymenostomatida</taxon>
        <taxon>Tetrahymenina</taxon>
        <taxon>Tetrahymenidae</taxon>
        <taxon>Tetrahymena</taxon>
    </lineage>
</organism>
<dbReference type="EMBL" id="GG662669">
    <property type="protein sequence ID" value="EAR97087.1"/>
    <property type="molecule type" value="Genomic_DNA"/>
</dbReference>
<dbReference type="RefSeq" id="XP_001017332.1">
    <property type="nucleotide sequence ID" value="XM_001017332.1"/>
</dbReference>
<evidence type="ECO:0000313" key="3">
    <source>
        <dbReference type="Proteomes" id="UP000009168"/>
    </source>
</evidence>
<proteinExistence type="predicted"/>
<dbReference type="AlphaFoldDB" id="Q23KN2"/>
<dbReference type="HOGENOM" id="CLU_1573801_0_0_1"/>